<sequence>MSFAESCSLRHARLEEAQRACLALADWCGGVVHDAGLHCGGGRAPLLPFELRRAPPRRHAASARAAYLLLDRSNSSAHCDHLKALHAAHAAAAAAAAHAAAAAAAAAASLSLSRNRTARCAAGVDWRSPRGPAELAALLANRSACPAEWLTLWPRGSRGDTPPRRGGCCGSAAAEAVYEPCAGGTPPPRRAALAAAAARRLRRVLVLGDSLSSQWAAALALDLHGRVGGGGALHVEPTEAAWCGARGGTDWRARVAPRLDVASFSVRRIANASADGGGCPAEGEGRWQRLGTRYRSTVVRVLARYAPDVVVANLGLHYDGVRPSDGGAAYEGGVRVLLQVLSEYAAAARPRPLLLFRETAAQHFWSARGDGSYHEQERHAEWANERDVAAHACAPINWSDAAVGALPAADGPAPLNRLAARVVREFDGVGWLPMFRAFAPRHEMHVHPAEGRDCTHYCYAPLLWDAALLPFYEAVVGWRAEARRGAHGDAAATLRTRGRLATDRIGQ</sequence>
<dbReference type="Proteomes" id="UP001515480">
    <property type="component" value="Unassembled WGS sequence"/>
</dbReference>
<evidence type="ECO:0008006" key="3">
    <source>
        <dbReference type="Google" id="ProtNLM"/>
    </source>
</evidence>
<evidence type="ECO:0000313" key="2">
    <source>
        <dbReference type="Proteomes" id="UP001515480"/>
    </source>
</evidence>
<keyword evidence="2" id="KW-1185">Reference proteome</keyword>
<dbReference type="AlphaFoldDB" id="A0AB34IDA0"/>
<reference evidence="1 2" key="1">
    <citation type="journal article" date="2024" name="Science">
        <title>Giant polyketide synthase enzymes in the biosynthesis of giant marine polyether toxins.</title>
        <authorList>
            <person name="Fallon T.R."/>
            <person name="Shende V.V."/>
            <person name="Wierzbicki I.H."/>
            <person name="Pendleton A.L."/>
            <person name="Watervoot N.F."/>
            <person name="Auber R.P."/>
            <person name="Gonzalez D.J."/>
            <person name="Wisecaver J.H."/>
            <person name="Moore B.S."/>
        </authorList>
    </citation>
    <scope>NUCLEOTIDE SEQUENCE [LARGE SCALE GENOMIC DNA]</scope>
    <source>
        <strain evidence="1 2">12B1</strain>
    </source>
</reference>
<gene>
    <name evidence="1" type="ORF">AB1Y20_014290</name>
</gene>
<name>A0AB34IDA0_PRYPA</name>
<evidence type="ECO:0000313" key="1">
    <source>
        <dbReference type="EMBL" id="KAL1496696.1"/>
    </source>
</evidence>
<dbReference type="EMBL" id="JBGBPQ010000028">
    <property type="protein sequence ID" value="KAL1496696.1"/>
    <property type="molecule type" value="Genomic_DNA"/>
</dbReference>
<accession>A0AB34IDA0</accession>
<organism evidence="1 2">
    <name type="scientific">Prymnesium parvum</name>
    <name type="common">Toxic golden alga</name>
    <dbReference type="NCBI Taxonomy" id="97485"/>
    <lineage>
        <taxon>Eukaryota</taxon>
        <taxon>Haptista</taxon>
        <taxon>Haptophyta</taxon>
        <taxon>Prymnesiophyceae</taxon>
        <taxon>Prymnesiales</taxon>
        <taxon>Prymnesiaceae</taxon>
        <taxon>Prymnesium</taxon>
    </lineage>
</organism>
<comment type="caution">
    <text evidence="1">The sequence shown here is derived from an EMBL/GenBank/DDBJ whole genome shotgun (WGS) entry which is preliminary data.</text>
</comment>
<protein>
    <recommendedName>
        <fullName evidence="3">SGNH hydrolase-type esterase domain-containing protein</fullName>
    </recommendedName>
</protein>
<proteinExistence type="predicted"/>